<evidence type="ECO:0000313" key="1">
    <source>
        <dbReference type="EMBL" id="QHT95671.1"/>
    </source>
</evidence>
<protein>
    <submittedName>
        <fullName evidence="1">Uncharacterized protein</fullName>
    </submittedName>
</protein>
<sequence>MDFVFLSSFESIFANTIKNTNTYVNINDYINSFLHTETVFFVKVETKEQLLYTISLYDEYDKVYWIYNEPNFQHIFDVKMMFTITKCVEEYICENYNLFRKRFIEMSLYLLNQLNKMNIILFKTHLNEYYHIDRNNSVSQRVYINKFNNILIDAVNQPLGLGVYISLYHKDFFDEMLYIFCKTKKGNNRVATDASMIIEYIYVLCFYS</sequence>
<name>A0A6C0IR29_9ZZZZ</name>
<dbReference type="AlphaFoldDB" id="A0A6C0IR29"/>
<proteinExistence type="predicted"/>
<dbReference type="EMBL" id="MN740245">
    <property type="protein sequence ID" value="QHT95671.1"/>
    <property type="molecule type" value="Genomic_DNA"/>
</dbReference>
<organism evidence="1">
    <name type="scientific">viral metagenome</name>
    <dbReference type="NCBI Taxonomy" id="1070528"/>
    <lineage>
        <taxon>unclassified sequences</taxon>
        <taxon>metagenomes</taxon>
        <taxon>organismal metagenomes</taxon>
    </lineage>
</organism>
<accession>A0A6C0IR29</accession>
<reference evidence="1" key="1">
    <citation type="journal article" date="2020" name="Nature">
        <title>Giant virus diversity and host interactions through global metagenomics.</title>
        <authorList>
            <person name="Schulz F."/>
            <person name="Roux S."/>
            <person name="Paez-Espino D."/>
            <person name="Jungbluth S."/>
            <person name="Walsh D.A."/>
            <person name="Denef V.J."/>
            <person name="McMahon K.D."/>
            <person name="Konstantinidis K.T."/>
            <person name="Eloe-Fadrosh E.A."/>
            <person name="Kyrpides N.C."/>
            <person name="Woyke T."/>
        </authorList>
    </citation>
    <scope>NUCLEOTIDE SEQUENCE</scope>
    <source>
        <strain evidence="1">GVMAG-M-3300024301-20</strain>
    </source>
</reference>